<gene>
    <name evidence="1" type="ORF">JAO75_05110</name>
</gene>
<keyword evidence="2" id="KW-1185">Reference proteome</keyword>
<accession>A0ABS0XXK9</accession>
<sequence>MANAFTLRIYVPSGDPEGVRIVDRMNWTGRGYVVPRDRWIEVKNRAELANPGVYILIGYETDEIGVERPVAYIGQTDNVKTRIENHDIGKEFWEQAILFISTNYGLNRAHTTWLEWELIQRALSARRCRLENKIEPGEPNLIESEKADTRAFLNEMVRLMPVMGVQIFEAAKTAAPAELAAAGLLPAIGESKDLIVVPAQKEGFEHAFINQNAWWSIRVAEKHRANLKWIAAYQVSPIAAVTHIAEIDHLEPYGDTGKWKVVFKGPAIKLPKTIPFGDAPSGAMQGPRYTTYSALQKAQSVKDLVK</sequence>
<dbReference type="CDD" id="cd10447">
    <property type="entry name" value="GIY-YIG_unchar_2"/>
    <property type="match status" value="1"/>
</dbReference>
<name>A0ABS0XXK9_9HYPH</name>
<organism evidence="1 2">
    <name type="scientific">Microvirga splendida</name>
    <dbReference type="NCBI Taxonomy" id="2795727"/>
    <lineage>
        <taxon>Bacteria</taxon>
        <taxon>Pseudomonadati</taxon>
        <taxon>Pseudomonadota</taxon>
        <taxon>Alphaproteobacteria</taxon>
        <taxon>Hyphomicrobiales</taxon>
        <taxon>Methylobacteriaceae</taxon>
        <taxon>Microvirga</taxon>
    </lineage>
</organism>
<dbReference type="EMBL" id="JAELXT010000003">
    <property type="protein sequence ID" value="MBJ6124784.1"/>
    <property type="molecule type" value="Genomic_DNA"/>
</dbReference>
<evidence type="ECO:0000313" key="1">
    <source>
        <dbReference type="EMBL" id="MBJ6124784.1"/>
    </source>
</evidence>
<comment type="caution">
    <text evidence="1">The sequence shown here is derived from an EMBL/GenBank/DDBJ whole genome shotgun (WGS) entry which is preliminary data.</text>
</comment>
<dbReference type="Proteomes" id="UP000620670">
    <property type="component" value="Unassembled WGS sequence"/>
</dbReference>
<proteinExistence type="predicted"/>
<protein>
    <submittedName>
        <fullName evidence="1">GIY-YIG nuclease family protein</fullName>
    </submittedName>
</protein>
<dbReference type="RefSeq" id="WP_199047220.1">
    <property type="nucleotide sequence ID" value="NZ_JAELXT010000003.1"/>
</dbReference>
<reference evidence="2" key="1">
    <citation type="submission" date="2020-12" db="EMBL/GenBank/DDBJ databases">
        <title>Hymenobacter sp.</title>
        <authorList>
            <person name="Kim M.K."/>
        </authorList>
    </citation>
    <scope>NUCLEOTIDE SEQUENCE [LARGE SCALE GENOMIC DNA]</scope>
    <source>
        <strain evidence="2">BT325</strain>
    </source>
</reference>
<evidence type="ECO:0000313" key="2">
    <source>
        <dbReference type="Proteomes" id="UP000620670"/>
    </source>
</evidence>